<gene>
    <name evidence="1" type="ORF">OESDEN_09424</name>
</gene>
<dbReference type="Proteomes" id="UP000053660">
    <property type="component" value="Unassembled WGS sequence"/>
</dbReference>
<evidence type="ECO:0000313" key="1">
    <source>
        <dbReference type="EMBL" id="KHJ90726.1"/>
    </source>
</evidence>
<accession>A0A0B1T3L4</accession>
<dbReference type="AlphaFoldDB" id="A0A0B1T3L4"/>
<evidence type="ECO:0000313" key="2">
    <source>
        <dbReference type="Proteomes" id="UP000053660"/>
    </source>
</evidence>
<proteinExistence type="predicted"/>
<dbReference type="EMBL" id="KN552727">
    <property type="protein sequence ID" value="KHJ90726.1"/>
    <property type="molecule type" value="Genomic_DNA"/>
</dbReference>
<sequence>MCSLETHRRNGRRIACKSVDARRRPCFRVEFAYPKGSERDERAVAKPNFEVERSEQIYSAQAFAATRFGSTKLKTYQAFLKCHSLPFEPNPPAFFVLPVLVTTLLTRLAQIGHSSL</sequence>
<name>A0A0B1T3L4_OESDE</name>
<organism evidence="1 2">
    <name type="scientific">Oesophagostomum dentatum</name>
    <name type="common">Nodular worm</name>
    <dbReference type="NCBI Taxonomy" id="61180"/>
    <lineage>
        <taxon>Eukaryota</taxon>
        <taxon>Metazoa</taxon>
        <taxon>Ecdysozoa</taxon>
        <taxon>Nematoda</taxon>
        <taxon>Chromadorea</taxon>
        <taxon>Rhabditida</taxon>
        <taxon>Rhabditina</taxon>
        <taxon>Rhabditomorpha</taxon>
        <taxon>Strongyloidea</taxon>
        <taxon>Strongylidae</taxon>
        <taxon>Oesophagostomum</taxon>
    </lineage>
</organism>
<keyword evidence="2" id="KW-1185">Reference proteome</keyword>
<dbReference type="OrthoDB" id="19928at2759"/>
<reference evidence="1 2" key="1">
    <citation type="submission" date="2014-03" db="EMBL/GenBank/DDBJ databases">
        <title>Draft genome of the hookworm Oesophagostomum dentatum.</title>
        <authorList>
            <person name="Mitreva M."/>
        </authorList>
    </citation>
    <scope>NUCLEOTIDE SEQUENCE [LARGE SCALE GENOMIC DNA]</scope>
    <source>
        <strain evidence="1 2">OD-Hann</strain>
    </source>
</reference>
<protein>
    <submittedName>
        <fullName evidence="1">Uncharacterized protein</fullName>
    </submittedName>
</protein>